<protein>
    <recommendedName>
        <fullName evidence="3">GGDEF domain-containing protein</fullName>
    </recommendedName>
</protein>
<dbReference type="PANTHER" id="PTHR45138">
    <property type="entry name" value="REGULATORY COMPONENTS OF SENSORY TRANSDUCTION SYSTEM"/>
    <property type="match status" value="1"/>
</dbReference>
<feature type="domain" description="GGDEF" evidence="3">
    <location>
        <begin position="223"/>
        <end position="351"/>
    </location>
</feature>
<keyword evidence="2" id="KW-0812">Transmembrane</keyword>
<dbReference type="InterPro" id="IPR029787">
    <property type="entry name" value="Nucleotide_cyclase"/>
</dbReference>
<organism evidence="4 5">
    <name type="scientific">Lottiidibacillus patelloidae</name>
    <dbReference type="NCBI Taxonomy" id="2670334"/>
    <lineage>
        <taxon>Bacteria</taxon>
        <taxon>Bacillati</taxon>
        <taxon>Bacillota</taxon>
        <taxon>Bacilli</taxon>
        <taxon>Bacillales</taxon>
        <taxon>Bacillaceae</taxon>
        <taxon>Lottiidibacillus</taxon>
    </lineage>
</organism>
<keyword evidence="1" id="KW-0175">Coiled coil</keyword>
<feature type="transmembrane region" description="Helical" evidence="2">
    <location>
        <begin position="12"/>
        <end position="36"/>
    </location>
</feature>
<dbReference type="PROSITE" id="PS50887">
    <property type="entry name" value="GGDEF"/>
    <property type="match status" value="1"/>
</dbReference>
<dbReference type="RefSeq" id="WP_094924479.1">
    <property type="nucleotide sequence ID" value="NZ_NPIA01000004.1"/>
</dbReference>
<evidence type="ECO:0000313" key="4">
    <source>
        <dbReference type="EMBL" id="OZM56956.1"/>
    </source>
</evidence>
<feature type="transmembrane region" description="Helical" evidence="2">
    <location>
        <begin position="150"/>
        <end position="168"/>
    </location>
</feature>
<dbReference type="CDD" id="cd01949">
    <property type="entry name" value="GGDEF"/>
    <property type="match status" value="1"/>
</dbReference>
<evidence type="ECO:0000259" key="3">
    <source>
        <dbReference type="PROSITE" id="PS50887"/>
    </source>
</evidence>
<proteinExistence type="predicted"/>
<keyword evidence="2" id="KW-1133">Transmembrane helix</keyword>
<dbReference type="Proteomes" id="UP000217083">
    <property type="component" value="Unassembled WGS sequence"/>
</dbReference>
<keyword evidence="5" id="KW-1185">Reference proteome</keyword>
<evidence type="ECO:0000256" key="2">
    <source>
        <dbReference type="SAM" id="Phobius"/>
    </source>
</evidence>
<dbReference type="SUPFAM" id="SSF55073">
    <property type="entry name" value="Nucleotide cyclase"/>
    <property type="match status" value="1"/>
</dbReference>
<name>A0A263BUV5_9BACI</name>
<dbReference type="GO" id="GO:0052621">
    <property type="term" value="F:diguanylate cyclase activity"/>
    <property type="evidence" value="ECO:0007669"/>
    <property type="project" value="TreeGrafter"/>
</dbReference>
<feature type="coiled-coil region" evidence="1">
    <location>
        <begin position="172"/>
        <end position="199"/>
    </location>
</feature>
<feature type="transmembrane region" description="Helical" evidence="2">
    <location>
        <begin position="114"/>
        <end position="130"/>
    </location>
</feature>
<evidence type="ECO:0000256" key="1">
    <source>
        <dbReference type="SAM" id="Coils"/>
    </source>
</evidence>
<comment type="caution">
    <text evidence="4">The sequence shown here is derived from an EMBL/GenBank/DDBJ whole genome shotgun (WGS) entry which is preliminary data.</text>
</comment>
<dbReference type="AlphaFoldDB" id="A0A263BUV5"/>
<dbReference type="InterPro" id="IPR043128">
    <property type="entry name" value="Rev_trsase/Diguanyl_cyclase"/>
</dbReference>
<dbReference type="InterPro" id="IPR000160">
    <property type="entry name" value="GGDEF_dom"/>
</dbReference>
<dbReference type="SMART" id="SM00267">
    <property type="entry name" value="GGDEF"/>
    <property type="match status" value="1"/>
</dbReference>
<reference evidence="5" key="1">
    <citation type="submission" date="2017-08" db="EMBL/GenBank/DDBJ databases">
        <authorList>
            <person name="Huang Z."/>
        </authorList>
    </citation>
    <scope>NUCLEOTIDE SEQUENCE [LARGE SCALE GENOMIC DNA]</scope>
    <source>
        <strain evidence="5">SA5d-4</strain>
    </source>
</reference>
<accession>A0A263BUV5</accession>
<reference evidence="4 5" key="2">
    <citation type="submission" date="2017-09" db="EMBL/GenBank/DDBJ databases">
        <title>Bacillus patelloidae sp. nov., isolated from the intestinal tract of a marine limpet.</title>
        <authorList>
            <person name="Liu R."/>
            <person name="Dong C."/>
            <person name="Shao Z."/>
        </authorList>
    </citation>
    <scope>NUCLEOTIDE SEQUENCE [LARGE SCALE GENOMIC DNA]</scope>
    <source>
        <strain evidence="4 5">SA5d-4</strain>
    </source>
</reference>
<dbReference type="PANTHER" id="PTHR45138:SF9">
    <property type="entry name" value="DIGUANYLATE CYCLASE DGCM-RELATED"/>
    <property type="match status" value="1"/>
</dbReference>
<sequence>MKLKNYLLEEKLLIYSLFAFILVSILSIISNILIGFAFSINYKWFGSIIFSAIALKLALNKTYLTPIKYIMSSFILFVFLPIGYITSGGSILVVGYLLIVANMINYLFSGKSRVFFNASIVIVFFAMIFLKESYPSIFPVFTERQHFFDALFQVPIILFLSFLMLSVFSNAYRNERIKLEEYGKLLNEKNKELEKLSVTDHLTGLYNRRYIFSLLDEISKDKTNSVIILVDLDNFKQVNDRFGHDAGDKVILDFSDKISAVIGDKGIVGRYGGDEFLIILQDVNLVEGEKIANHILEEISKLTFELDFNISVSGGVTLYDGKKNIKEVISSADQLLYKVKSSGKNDIMIES</sequence>
<dbReference type="InterPro" id="IPR050469">
    <property type="entry name" value="Diguanylate_Cyclase"/>
</dbReference>
<gene>
    <name evidence="4" type="ORF">CIB95_09300</name>
</gene>
<dbReference type="FunFam" id="3.30.70.270:FF:000001">
    <property type="entry name" value="Diguanylate cyclase domain protein"/>
    <property type="match status" value="1"/>
</dbReference>
<dbReference type="EMBL" id="NPIA01000004">
    <property type="protein sequence ID" value="OZM56956.1"/>
    <property type="molecule type" value="Genomic_DNA"/>
</dbReference>
<dbReference type="Pfam" id="PF00990">
    <property type="entry name" value="GGDEF"/>
    <property type="match status" value="1"/>
</dbReference>
<dbReference type="Gene3D" id="3.30.70.270">
    <property type="match status" value="1"/>
</dbReference>
<keyword evidence="2" id="KW-0472">Membrane</keyword>
<dbReference type="NCBIfam" id="TIGR00254">
    <property type="entry name" value="GGDEF"/>
    <property type="match status" value="1"/>
</dbReference>
<evidence type="ECO:0000313" key="5">
    <source>
        <dbReference type="Proteomes" id="UP000217083"/>
    </source>
</evidence>